<protein>
    <recommendedName>
        <fullName evidence="1">YcaO domain-containing protein</fullName>
    </recommendedName>
</protein>
<dbReference type="EMBL" id="BAAAYG010000004">
    <property type="protein sequence ID" value="GAA3283366.1"/>
    <property type="molecule type" value="Genomic_DNA"/>
</dbReference>
<dbReference type="Pfam" id="PF02624">
    <property type="entry name" value="YcaO"/>
    <property type="match status" value="1"/>
</dbReference>
<dbReference type="InterPro" id="IPR003776">
    <property type="entry name" value="YcaO-like_dom"/>
</dbReference>
<gene>
    <name evidence="2" type="ORF">GCM10020260_12010</name>
</gene>
<organism evidence="2 3">
    <name type="scientific">Nesterenkonia halobia</name>
    <dbReference type="NCBI Taxonomy" id="37922"/>
    <lineage>
        <taxon>Bacteria</taxon>
        <taxon>Bacillati</taxon>
        <taxon>Actinomycetota</taxon>
        <taxon>Actinomycetes</taxon>
        <taxon>Micrococcales</taxon>
        <taxon>Micrococcaceae</taxon>
        <taxon>Nesterenkonia</taxon>
    </lineage>
</organism>
<name>A0ABP6RD46_9MICC</name>
<feature type="domain" description="YcaO" evidence="1">
    <location>
        <begin position="58"/>
        <end position="386"/>
    </location>
</feature>
<reference evidence="3" key="1">
    <citation type="journal article" date="2019" name="Int. J. Syst. Evol. Microbiol.">
        <title>The Global Catalogue of Microorganisms (GCM) 10K type strain sequencing project: providing services to taxonomists for standard genome sequencing and annotation.</title>
        <authorList>
            <consortium name="The Broad Institute Genomics Platform"/>
            <consortium name="The Broad Institute Genome Sequencing Center for Infectious Disease"/>
            <person name="Wu L."/>
            <person name="Ma J."/>
        </authorList>
    </citation>
    <scope>NUCLEOTIDE SEQUENCE [LARGE SCALE GENOMIC DNA]</scope>
    <source>
        <strain evidence="3">JCM 11483</strain>
    </source>
</reference>
<proteinExistence type="predicted"/>
<dbReference type="Proteomes" id="UP001501736">
    <property type="component" value="Unassembled WGS sequence"/>
</dbReference>
<dbReference type="PANTHER" id="PTHR37809">
    <property type="entry name" value="RIBOSOMAL PROTEIN S12 METHYLTHIOTRANSFERASE ACCESSORY FACTOR YCAO"/>
    <property type="match status" value="1"/>
</dbReference>
<accession>A0ABP6RD46</accession>
<dbReference type="RefSeq" id="WP_344719245.1">
    <property type="nucleotide sequence ID" value="NZ_BAAAYG010000004.1"/>
</dbReference>
<sequence length="386" mass="41608">MPHVDVTATLDPCAGIARDVQVIAPEGVDRPLWTVAVDVGIGDRRDDEAPLDITWVGAAGLRRAGTMVRAAGESIERVALSMEGDMLVDKAMPWAPRGASWASGAESDDAPSYHAVTLAEGVRAPTRVPASAVDYPPVGESSFVDPGPSGTAAGLGHAMALQSAAKETVERDAAMRAWYEPRRAHRIPARVWHGAAPEVQRVVDALGSEGVDVSCFTLDAAGDVQVLLALAIDHANGVVGAGLGLEPLASQSVVRAVQEALQIRTLLIDLRRYGDTAQVRFPIEREIDRARYWSGPEAVPTALQWVQQTDEFRGPSLRTGGVNDWVSLLDTYTFIDLTERLPEKIRELGWSVVRLFSPTLQPLRMSEALGWNLAQKIITIAPHPYI</sequence>
<dbReference type="PANTHER" id="PTHR37809:SF1">
    <property type="entry name" value="RIBOSOMAL PROTEIN S12 METHYLTHIOTRANSFERASE ACCESSORY FACTOR YCAO"/>
    <property type="match status" value="1"/>
</dbReference>
<evidence type="ECO:0000313" key="2">
    <source>
        <dbReference type="EMBL" id="GAA3283366.1"/>
    </source>
</evidence>
<dbReference type="PROSITE" id="PS51664">
    <property type="entry name" value="YCAO"/>
    <property type="match status" value="1"/>
</dbReference>
<evidence type="ECO:0000259" key="1">
    <source>
        <dbReference type="PROSITE" id="PS51664"/>
    </source>
</evidence>
<dbReference type="Gene3D" id="3.30.1330.230">
    <property type="match status" value="1"/>
</dbReference>
<evidence type="ECO:0000313" key="3">
    <source>
        <dbReference type="Proteomes" id="UP001501736"/>
    </source>
</evidence>
<keyword evidence="3" id="KW-1185">Reference proteome</keyword>
<comment type="caution">
    <text evidence="2">The sequence shown here is derived from an EMBL/GenBank/DDBJ whole genome shotgun (WGS) entry which is preliminary data.</text>
</comment>